<keyword evidence="4" id="KW-1185">Reference proteome</keyword>
<feature type="domain" description="Peptidase M12A" evidence="3">
    <location>
        <begin position="44"/>
        <end position="231"/>
    </location>
</feature>
<keyword evidence="2" id="KW-0732">Signal</keyword>
<name>A0A0N5C8W4_STREA</name>
<organism evidence="4 5">
    <name type="scientific">Strongyloides papillosus</name>
    <name type="common">Intestinal threadworm</name>
    <dbReference type="NCBI Taxonomy" id="174720"/>
    <lineage>
        <taxon>Eukaryota</taxon>
        <taxon>Metazoa</taxon>
        <taxon>Ecdysozoa</taxon>
        <taxon>Nematoda</taxon>
        <taxon>Chromadorea</taxon>
        <taxon>Rhabditida</taxon>
        <taxon>Tylenchina</taxon>
        <taxon>Panagrolaimomorpha</taxon>
        <taxon>Strongyloidoidea</taxon>
        <taxon>Strongyloididae</taxon>
        <taxon>Strongyloides</taxon>
    </lineage>
</organism>
<dbReference type="Gene3D" id="3.40.390.10">
    <property type="entry name" value="Collagenase (Catalytic Domain)"/>
    <property type="match status" value="1"/>
</dbReference>
<protein>
    <submittedName>
        <fullName evidence="5">Astacin domain-containing protein</fullName>
    </submittedName>
</protein>
<dbReference type="GO" id="GO:0006508">
    <property type="term" value="P:proteolysis"/>
    <property type="evidence" value="ECO:0007669"/>
    <property type="project" value="InterPro"/>
</dbReference>
<dbReference type="InterPro" id="IPR024079">
    <property type="entry name" value="MetalloPept_cat_dom_sf"/>
</dbReference>
<feature type="signal peptide" evidence="2">
    <location>
        <begin position="1"/>
        <end position="22"/>
    </location>
</feature>
<dbReference type="WBParaSite" id="SPAL_0001434800.1">
    <property type="protein sequence ID" value="SPAL_0001434800.1"/>
    <property type="gene ID" value="SPAL_0001434800"/>
</dbReference>
<dbReference type="Gene3D" id="2.60.120.290">
    <property type="entry name" value="Spermadhesin, CUB domain"/>
    <property type="match status" value="1"/>
</dbReference>
<sequence>MNLSILIVLISVLSILPNVAESQSSNKSTKLTKTIIPPYPTSPNSIVYYTSNKLGDKLIQLIVRELLKLSQSICLKFQKQSSIANKIGINFYYSKTKNYVKLSDSVNKPTKVFLKKDIAENTNELLFFIGLALGLVPEITRKYSNLFVKVANDNISSSKLKYYQVKEYESKIKANSSFDHLSKMLSSPYFGSKNKEKTYTLKSNLAKYYEKIVYQTEFFSYNDIKRLWYLYCDQCKKYDCKNNGFYKYYCTRCDCPAPFTGNKCEKIQANDKSCSNTQELSASPVKNFHTLKNIQAPCSYLIKSPNGKRVKFEILYLNLSNRDACEKGYGVEVKYRNDKGAAGLVLCNNYANISFPSASSEVYLMFSDTGNNNIRFSYSEV</sequence>
<keyword evidence="1" id="KW-0245">EGF-like domain</keyword>
<evidence type="ECO:0000256" key="2">
    <source>
        <dbReference type="SAM" id="SignalP"/>
    </source>
</evidence>
<accession>A0A0N5C8W4</accession>
<dbReference type="InterPro" id="IPR035914">
    <property type="entry name" value="Sperma_CUB_dom_sf"/>
</dbReference>
<feature type="chain" id="PRO_5005895560" evidence="2">
    <location>
        <begin position="23"/>
        <end position="381"/>
    </location>
</feature>
<evidence type="ECO:0000313" key="4">
    <source>
        <dbReference type="Proteomes" id="UP000046392"/>
    </source>
</evidence>
<dbReference type="Proteomes" id="UP000046392">
    <property type="component" value="Unplaced"/>
</dbReference>
<evidence type="ECO:0000313" key="5">
    <source>
        <dbReference type="WBParaSite" id="SPAL_0001434800.1"/>
    </source>
</evidence>
<dbReference type="InterPro" id="IPR001506">
    <property type="entry name" value="Peptidase_M12A"/>
</dbReference>
<evidence type="ECO:0000256" key="1">
    <source>
        <dbReference type="ARBA" id="ARBA00022536"/>
    </source>
</evidence>
<dbReference type="Pfam" id="PF01400">
    <property type="entry name" value="Astacin"/>
    <property type="match status" value="1"/>
</dbReference>
<reference evidence="5" key="1">
    <citation type="submission" date="2017-02" db="UniProtKB">
        <authorList>
            <consortium name="WormBaseParasite"/>
        </authorList>
    </citation>
    <scope>IDENTIFICATION</scope>
</reference>
<dbReference type="SUPFAM" id="SSF49854">
    <property type="entry name" value="Spermadhesin, CUB domain"/>
    <property type="match status" value="1"/>
</dbReference>
<dbReference type="AlphaFoldDB" id="A0A0N5C8W4"/>
<dbReference type="GO" id="GO:0004222">
    <property type="term" value="F:metalloendopeptidase activity"/>
    <property type="evidence" value="ECO:0007669"/>
    <property type="project" value="InterPro"/>
</dbReference>
<proteinExistence type="predicted"/>
<evidence type="ECO:0000259" key="3">
    <source>
        <dbReference type="Pfam" id="PF01400"/>
    </source>
</evidence>